<evidence type="ECO:0000313" key="2">
    <source>
        <dbReference type="Proteomes" id="UP001153076"/>
    </source>
</evidence>
<proteinExistence type="predicted"/>
<keyword evidence="2" id="KW-1185">Reference proteome</keyword>
<sequence length="430" mass="48641">MGSINYPDLGEATSPEKIYEFTQEPRLKAIPREAIEYDFDSSSRSKRKPVGWLSKLLQTKWVRIKDLQIPGDIPPFLVFLKLICLIACRGAVRSHMIILELNSFLSCATMKSFFQAFCSCWGTSIYRYAVFTQNTQSDHTNILTIVLVPMASFSPTSPLSLVNSPNGTPDHHDNVSIAAHSAQSRELPMLDGVRSHHHRQPDPARTSPYANALKYDYIDAGNDWIMICFANSEDRRLVFELRPWHINGLNFVIQKWTPFFDSYSAVITHIDQWVRVPRLPWKFWDIDSLTVLLKPVGTVVRVDQNTLLRLKGTVDITGIVLANSIDVNNQDGDSPNLASLNAMDDDEAEGMDAYDNAELFLDLGNIEDVEMSTDSSKRKRMVEGEEYGYRMRPLYAGLCVAPNCSEQPMSWSLRKNAQRMKCSTNGFSAL</sequence>
<dbReference type="InterPro" id="IPR040256">
    <property type="entry name" value="At4g02000-like"/>
</dbReference>
<comment type="caution">
    <text evidence="1">The sequence shown here is derived from an EMBL/GenBank/DDBJ whole genome shotgun (WGS) entry which is preliminary data.</text>
</comment>
<reference evidence="1" key="1">
    <citation type="submission" date="2022-04" db="EMBL/GenBank/DDBJ databases">
        <title>Carnegiea gigantea Genome sequencing and assembly v2.</title>
        <authorList>
            <person name="Copetti D."/>
            <person name="Sanderson M.J."/>
            <person name="Burquez A."/>
            <person name="Wojciechowski M.F."/>
        </authorList>
    </citation>
    <scope>NUCLEOTIDE SEQUENCE</scope>
    <source>
        <strain evidence="1">SGP5-SGP5p</strain>
        <tissue evidence="1">Aerial part</tissue>
    </source>
</reference>
<protein>
    <recommendedName>
        <fullName evidence="3">DUF4283 domain-containing protein</fullName>
    </recommendedName>
</protein>
<organism evidence="1 2">
    <name type="scientific">Carnegiea gigantea</name>
    <dbReference type="NCBI Taxonomy" id="171969"/>
    <lineage>
        <taxon>Eukaryota</taxon>
        <taxon>Viridiplantae</taxon>
        <taxon>Streptophyta</taxon>
        <taxon>Embryophyta</taxon>
        <taxon>Tracheophyta</taxon>
        <taxon>Spermatophyta</taxon>
        <taxon>Magnoliopsida</taxon>
        <taxon>eudicotyledons</taxon>
        <taxon>Gunneridae</taxon>
        <taxon>Pentapetalae</taxon>
        <taxon>Caryophyllales</taxon>
        <taxon>Cactineae</taxon>
        <taxon>Cactaceae</taxon>
        <taxon>Cactoideae</taxon>
        <taxon>Echinocereeae</taxon>
        <taxon>Carnegiea</taxon>
    </lineage>
</organism>
<evidence type="ECO:0008006" key="3">
    <source>
        <dbReference type="Google" id="ProtNLM"/>
    </source>
</evidence>
<dbReference type="OrthoDB" id="10680966at2759"/>
<dbReference type="PANTHER" id="PTHR31286:SF99">
    <property type="entry name" value="DUF4283 DOMAIN-CONTAINING PROTEIN"/>
    <property type="match status" value="1"/>
</dbReference>
<gene>
    <name evidence="1" type="ORF">Cgig2_032185</name>
</gene>
<evidence type="ECO:0000313" key="1">
    <source>
        <dbReference type="EMBL" id="KAJ8424036.1"/>
    </source>
</evidence>
<dbReference type="PANTHER" id="PTHR31286">
    <property type="entry name" value="GLYCINE-RICH CELL WALL STRUCTURAL PROTEIN 1.8-LIKE"/>
    <property type="match status" value="1"/>
</dbReference>
<dbReference type="AlphaFoldDB" id="A0A9Q1GRI7"/>
<dbReference type="EMBL" id="JAKOGI010001796">
    <property type="protein sequence ID" value="KAJ8424036.1"/>
    <property type="molecule type" value="Genomic_DNA"/>
</dbReference>
<accession>A0A9Q1GRI7</accession>
<name>A0A9Q1GRI7_9CARY</name>
<dbReference type="Proteomes" id="UP001153076">
    <property type="component" value="Unassembled WGS sequence"/>
</dbReference>